<evidence type="ECO:0000313" key="2">
    <source>
        <dbReference type="EMBL" id="OGF23471.1"/>
    </source>
</evidence>
<dbReference type="InterPro" id="IPR006342">
    <property type="entry name" value="FkbM_mtfrase"/>
</dbReference>
<comment type="caution">
    <text evidence="2">The sequence shown here is derived from an EMBL/GenBank/DDBJ whole genome shotgun (WGS) entry which is preliminary data.</text>
</comment>
<dbReference type="PANTHER" id="PTHR34203:SF15">
    <property type="entry name" value="SLL1173 PROTEIN"/>
    <property type="match status" value="1"/>
</dbReference>
<organism evidence="2 3">
    <name type="scientific">Candidatus Falkowbacteria bacterium RIFCSPHIGHO2_02_FULL_42_9</name>
    <dbReference type="NCBI Taxonomy" id="1797986"/>
    <lineage>
        <taxon>Bacteria</taxon>
        <taxon>Candidatus Falkowiibacteriota</taxon>
    </lineage>
</organism>
<dbReference type="PANTHER" id="PTHR34203">
    <property type="entry name" value="METHYLTRANSFERASE, FKBM FAMILY PROTEIN"/>
    <property type="match status" value="1"/>
</dbReference>
<dbReference type="InterPro" id="IPR052514">
    <property type="entry name" value="SAM-dependent_MTase"/>
</dbReference>
<feature type="domain" description="Methyltransferase FkbM" evidence="1">
    <location>
        <begin position="103"/>
        <end position="249"/>
    </location>
</feature>
<dbReference type="Proteomes" id="UP000176877">
    <property type="component" value="Unassembled WGS sequence"/>
</dbReference>
<name>A0A1F5SB39_9BACT</name>
<evidence type="ECO:0000313" key="3">
    <source>
        <dbReference type="Proteomes" id="UP000176877"/>
    </source>
</evidence>
<dbReference type="InterPro" id="IPR029063">
    <property type="entry name" value="SAM-dependent_MTases_sf"/>
</dbReference>
<dbReference type="Pfam" id="PF05050">
    <property type="entry name" value="Methyltransf_21"/>
    <property type="match status" value="1"/>
</dbReference>
<reference evidence="2 3" key="1">
    <citation type="journal article" date="2016" name="Nat. Commun.">
        <title>Thousands of microbial genomes shed light on interconnected biogeochemical processes in an aquifer system.</title>
        <authorList>
            <person name="Anantharaman K."/>
            <person name="Brown C.T."/>
            <person name="Hug L.A."/>
            <person name="Sharon I."/>
            <person name="Castelle C.J."/>
            <person name="Probst A.J."/>
            <person name="Thomas B.C."/>
            <person name="Singh A."/>
            <person name="Wilkins M.J."/>
            <person name="Karaoz U."/>
            <person name="Brodie E.L."/>
            <person name="Williams K.H."/>
            <person name="Hubbard S.S."/>
            <person name="Banfield J.F."/>
        </authorList>
    </citation>
    <scope>NUCLEOTIDE SEQUENCE [LARGE SCALE GENOMIC DNA]</scope>
</reference>
<evidence type="ECO:0000259" key="1">
    <source>
        <dbReference type="Pfam" id="PF05050"/>
    </source>
</evidence>
<proteinExistence type="predicted"/>
<sequence length="270" mass="31290">MIFKKIKILKNLNLAWAVRYYTKKLARNLNYYFASSRTDYKEIDIEGLRIKMFFSHPTQYSFIKKIQSRKHEHNLLIMWKRNSELNKGDILDLGGYSGIFGLISAKVNPHNRVCIFEPDAINSQHIEKNIVLNNLTNVSLVRGVVSDKTKQVFFKEHQGGEAGSIVNQGSLKIESYALDNFIESNSIKPTLIKMDVEGAEYLVLSGTRGYLKKAGDLNILLELHYNLVGKYGNTAQDVFKLLDELNFKYIYLDKNQYNEHYWVYKKSIMI</sequence>
<dbReference type="Gene3D" id="3.40.50.150">
    <property type="entry name" value="Vaccinia Virus protein VP39"/>
    <property type="match status" value="1"/>
</dbReference>
<dbReference type="NCBIfam" id="TIGR01444">
    <property type="entry name" value="fkbM_fam"/>
    <property type="match status" value="1"/>
</dbReference>
<accession>A0A1F5SB39</accession>
<dbReference type="SUPFAM" id="SSF53335">
    <property type="entry name" value="S-adenosyl-L-methionine-dependent methyltransferases"/>
    <property type="match status" value="1"/>
</dbReference>
<gene>
    <name evidence="2" type="ORF">A3D45_01080</name>
</gene>
<protein>
    <recommendedName>
        <fullName evidence="1">Methyltransferase FkbM domain-containing protein</fullName>
    </recommendedName>
</protein>
<dbReference type="AlphaFoldDB" id="A0A1F5SB39"/>
<dbReference type="EMBL" id="MFFT01000008">
    <property type="protein sequence ID" value="OGF23471.1"/>
    <property type="molecule type" value="Genomic_DNA"/>
</dbReference>